<comment type="domain">
    <text evidence="2">A Gly-cisPro motif from one monomer fits into the active site of the other monomer to allow specific chiral rejection of L-amino acids.</text>
</comment>
<comment type="similarity">
    <text evidence="1 2">Belongs to the DTD family.</text>
</comment>
<gene>
    <name evidence="2" type="primary">dtd</name>
    <name evidence="3" type="ORF">IAB02_00345</name>
</gene>
<sequence>MRLVIQRVIEARVTVEGETVGQIGAGFCVLAGAQEGDTIEDVRFLAEKISGLRVFEDSEDKMNLSIQDVGGEILLVSQFTLLGDARKGRRPSFSNAARPEAAQPLLEEMKHMLQARGLRVETGRFRAHMHVSLVNDGPVTILLDSKKVF</sequence>
<organism evidence="3 4">
    <name type="scientific">Candidatus Pullichristensenella excrementigallinarum</name>
    <dbReference type="NCBI Taxonomy" id="2840907"/>
    <lineage>
        <taxon>Bacteria</taxon>
        <taxon>Bacillati</taxon>
        <taxon>Bacillota</taxon>
        <taxon>Clostridia</taxon>
        <taxon>Candidatus Pullichristensenella</taxon>
    </lineage>
</organism>
<evidence type="ECO:0000313" key="3">
    <source>
        <dbReference type="EMBL" id="HIU32986.1"/>
    </source>
</evidence>
<dbReference type="EMBL" id="DVMU01000007">
    <property type="protein sequence ID" value="HIU32986.1"/>
    <property type="molecule type" value="Genomic_DNA"/>
</dbReference>
<keyword evidence="2 3" id="KW-0378">Hydrolase</keyword>
<keyword evidence="2" id="KW-0963">Cytoplasm</keyword>
<comment type="subcellular location">
    <subcellularLocation>
        <location evidence="2">Cytoplasm</location>
    </subcellularLocation>
</comment>
<name>A0A9D1IAB2_9FIRM</name>
<feature type="short sequence motif" description="Gly-cisPro motif, important for rejection of L-amino acids" evidence="2">
    <location>
        <begin position="137"/>
        <end position="138"/>
    </location>
</feature>
<dbReference type="Pfam" id="PF02580">
    <property type="entry name" value="Tyr_Deacylase"/>
    <property type="match status" value="1"/>
</dbReference>
<dbReference type="CDD" id="cd00563">
    <property type="entry name" value="Dtyr_deacylase"/>
    <property type="match status" value="1"/>
</dbReference>
<dbReference type="GO" id="GO:0019478">
    <property type="term" value="P:D-amino acid catabolic process"/>
    <property type="evidence" value="ECO:0007669"/>
    <property type="project" value="UniProtKB-UniRule"/>
</dbReference>
<comment type="caution">
    <text evidence="3">The sequence shown here is derived from an EMBL/GenBank/DDBJ whole genome shotgun (WGS) entry which is preliminary data.</text>
</comment>
<keyword evidence="2" id="KW-0820">tRNA-binding</keyword>
<dbReference type="AlphaFoldDB" id="A0A9D1IAB2"/>
<dbReference type="FunFam" id="3.50.80.10:FF:000001">
    <property type="entry name" value="D-aminoacyl-tRNA deacylase"/>
    <property type="match status" value="1"/>
</dbReference>
<dbReference type="EC" id="3.1.1.-" evidence="2"/>
<dbReference type="NCBIfam" id="TIGR00256">
    <property type="entry name" value="D-aminoacyl-tRNA deacylase"/>
    <property type="match status" value="1"/>
</dbReference>
<dbReference type="PANTHER" id="PTHR10472">
    <property type="entry name" value="D-TYROSYL-TRNA TYR DEACYLASE"/>
    <property type="match status" value="1"/>
</dbReference>
<dbReference type="InterPro" id="IPR003732">
    <property type="entry name" value="Daa-tRNA_deacyls_DTD"/>
</dbReference>
<comment type="subunit">
    <text evidence="2">Homodimer.</text>
</comment>
<dbReference type="GO" id="GO:0106026">
    <property type="term" value="F:Gly-tRNA(Ala) deacylase activity"/>
    <property type="evidence" value="ECO:0007669"/>
    <property type="project" value="UniProtKB-UniRule"/>
</dbReference>
<protein>
    <recommendedName>
        <fullName evidence="2">D-aminoacyl-tRNA deacylase</fullName>
        <shortName evidence="2">DTD</shortName>
        <ecNumber evidence="2">3.1.1.96</ecNumber>
    </recommendedName>
    <alternativeName>
        <fullName evidence="2">Gly-tRNA(Ala) deacylase</fullName>
        <ecNumber evidence="2">3.1.1.-</ecNumber>
    </alternativeName>
</protein>
<accession>A0A9D1IAB2</accession>
<dbReference type="GO" id="GO:0051500">
    <property type="term" value="F:D-tyrosyl-tRNA(Tyr) deacylase activity"/>
    <property type="evidence" value="ECO:0007669"/>
    <property type="project" value="TreeGrafter"/>
</dbReference>
<dbReference type="PANTHER" id="PTHR10472:SF5">
    <property type="entry name" value="D-AMINOACYL-TRNA DEACYLASE 1"/>
    <property type="match status" value="1"/>
</dbReference>
<comment type="function">
    <text evidence="2">An aminoacyl-tRNA editing enzyme that deacylates mischarged D-aminoacyl-tRNAs. Also deacylates mischarged glycyl-tRNA(Ala), protecting cells against glycine mischarging by AlaRS. Acts via tRNA-based rather than protein-based catalysis; rejects L-amino acids rather than detecting D-amino acids in the active site. By recycling D-aminoacyl-tRNA to D-amino acids and free tRNA molecules, this enzyme counteracts the toxicity associated with the formation of D-aminoacyl-tRNA entities in vivo and helps enforce protein L-homochirality.</text>
</comment>
<reference evidence="3" key="2">
    <citation type="journal article" date="2021" name="PeerJ">
        <title>Extensive microbial diversity within the chicken gut microbiome revealed by metagenomics and culture.</title>
        <authorList>
            <person name="Gilroy R."/>
            <person name="Ravi A."/>
            <person name="Getino M."/>
            <person name="Pursley I."/>
            <person name="Horton D.L."/>
            <person name="Alikhan N.F."/>
            <person name="Baker D."/>
            <person name="Gharbi K."/>
            <person name="Hall N."/>
            <person name="Watson M."/>
            <person name="Adriaenssens E.M."/>
            <person name="Foster-Nyarko E."/>
            <person name="Jarju S."/>
            <person name="Secka A."/>
            <person name="Antonio M."/>
            <person name="Oren A."/>
            <person name="Chaudhuri R.R."/>
            <person name="La Ragione R."/>
            <person name="Hildebrand F."/>
            <person name="Pallen M.J."/>
        </authorList>
    </citation>
    <scope>NUCLEOTIDE SEQUENCE</scope>
    <source>
        <strain evidence="3">ChiHcec3-11533</strain>
    </source>
</reference>
<evidence type="ECO:0000313" key="4">
    <source>
        <dbReference type="Proteomes" id="UP000824072"/>
    </source>
</evidence>
<evidence type="ECO:0000256" key="1">
    <source>
        <dbReference type="ARBA" id="ARBA00009673"/>
    </source>
</evidence>
<dbReference type="GO" id="GO:0043908">
    <property type="term" value="F:Ser(Gly)-tRNA(Ala) hydrolase activity"/>
    <property type="evidence" value="ECO:0007669"/>
    <property type="project" value="UniProtKB-UniRule"/>
</dbReference>
<proteinExistence type="inferred from homology"/>
<dbReference type="EC" id="3.1.1.96" evidence="2"/>
<evidence type="ECO:0000256" key="2">
    <source>
        <dbReference type="HAMAP-Rule" id="MF_00518"/>
    </source>
</evidence>
<dbReference type="Proteomes" id="UP000824072">
    <property type="component" value="Unassembled WGS sequence"/>
</dbReference>
<dbReference type="SUPFAM" id="SSF69500">
    <property type="entry name" value="DTD-like"/>
    <property type="match status" value="1"/>
</dbReference>
<keyword evidence="2" id="KW-0694">RNA-binding</keyword>
<comment type="catalytic activity">
    <reaction evidence="2">
        <text>glycyl-tRNA(Ala) + H2O = tRNA(Ala) + glycine + H(+)</text>
        <dbReference type="Rhea" id="RHEA:53744"/>
        <dbReference type="Rhea" id="RHEA-COMP:9657"/>
        <dbReference type="Rhea" id="RHEA-COMP:13640"/>
        <dbReference type="ChEBI" id="CHEBI:15377"/>
        <dbReference type="ChEBI" id="CHEBI:15378"/>
        <dbReference type="ChEBI" id="CHEBI:57305"/>
        <dbReference type="ChEBI" id="CHEBI:78442"/>
        <dbReference type="ChEBI" id="CHEBI:78522"/>
    </reaction>
</comment>
<reference evidence="3" key="1">
    <citation type="submission" date="2020-10" db="EMBL/GenBank/DDBJ databases">
        <authorList>
            <person name="Gilroy R."/>
        </authorList>
    </citation>
    <scope>NUCLEOTIDE SEQUENCE</scope>
    <source>
        <strain evidence="3">ChiHcec3-11533</strain>
    </source>
</reference>
<dbReference type="GO" id="GO:0005737">
    <property type="term" value="C:cytoplasm"/>
    <property type="evidence" value="ECO:0007669"/>
    <property type="project" value="UniProtKB-SubCell"/>
</dbReference>
<dbReference type="HAMAP" id="MF_00518">
    <property type="entry name" value="Deacylase_Dtd"/>
    <property type="match status" value="1"/>
</dbReference>
<dbReference type="GO" id="GO:0000049">
    <property type="term" value="F:tRNA binding"/>
    <property type="evidence" value="ECO:0007669"/>
    <property type="project" value="UniProtKB-UniRule"/>
</dbReference>
<dbReference type="Gene3D" id="3.50.80.10">
    <property type="entry name" value="D-tyrosyl-tRNA(Tyr) deacylase"/>
    <property type="match status" value="1"/>
</dbReference>
<dbReference type="InterPro" id="IPR023509">
    <property type="entry name" value="DTD-like_sf"/>
</dbReference>
<comment type="catalytic activity">
    <reaction evidence="2">
        <text>a D-aminoacyl-tRNA + H2O = a tRNA + a D-alpha-amino acid + H(+)</text>
        <dbReference type="Rhea" id="RHEA:13953"/>
        <dbReference type="Rhea" id="RHEA-COMP:10123"/>
        <dbReference type="Rhea" id="RHEA-COMP:10124"/>
        <dbReference type="ChEBI" id="CHEBI:15377"/>
        <dbReference type="ChEBI" id="CHEBI:15378"/>
        <dbReference type="ChEBI" id="CHEBI:59871"/>
        <dbReference type="ChEBI" id="CHEBI:78442"/>
        <dbReference type="ChEBI" id="CHEBI:79333"/>
        <dbReference type="EC" id="3.1.1.96"/>
    </reaction>
</comment>